<dbReference type="RefSeq" id="WP_142902923.1">
    <property type="nucleotide sequence ID" value="NZ_ML660088.1"/>
</dbReference>
<dbReference type="EMBL" id="VHSG01000005">
    <property type="protein sequence ID" value="TQV84718.1"/>
    <property type="molecule type" value="Genomic_DNA"/>
</dbReference>
<protein>
    <submittedName>
        <fullName evidence="3">YciI family protein</fullName>
    </submittedName>
</protein>
<comment type="similarity">
    <text evidence="1">Belongs to the YciI family.</text>
</comment>
<dbReference type="InterPro" id="IPR011008">
    <property type="entry name" value="Dimeric_a/b-barrel"/>
</dbReference>
<name>A0A545U5H4_9GAMM</name>
<gene>
    <name evidence="3" type="ORF">FKG94_04130</name>
</gene>
<dbReference type="InterPro" id="IPR005545">
    <property type="entry name" value="YCII"/>
</dbReference>
<evidence type="ECO:0000259" key="2">
    <source>
        <dbReference type="Pfam" id="PF03795"/>
    </source>
</evidence>
<accession>A0A545U5H4</accession>
<dbReference type="Gene3D" id="3.30.70.1060">
    <property type="entry name" value="Dimeric alpha+beta barrel"/>
    <property type="match status" value="1"/>
</dbReference>
<dbReference type="SUPFAM" id="SSF54909">
    <property type="entry name" value="Dimeric alpha+beta barrel"/>
    <property type="match status" value="1"/>
</dbReference>
<dbReference type="PANTHER" id="PTHR35174:SF3">
    <property type="entry name" value="BLL7171 PROTEIN"/>
    <property type="match status" value="1"/>
</dbReference>
<dbReference type="Pfam" id="PF03795">
    <property type="entry name" value="YCII"/>
    <property type="match status" value="1"/>
</dbReference>
<dbReference type="Proteomes" id="UP000319732">
    <property type="component" value="Unassembled WGS sequence"/>
</dbReference>
<proteinExistence type="inferred from homology"/>
<sequence length="122" mass="13217">MHYALLIYQAEGLWEALSAAEQEALLGKHGALQEHTKQQGTFGAAVKLTPSATAITVNKEGGKVTVTDGPFSETKEVLAGFYVFQCDTLEQAIDYAERIPHIQAGKVEIRPIAFSDSRALLV</sequence>
<organism evidence="3 4">
    <name type="scientific">Exilibacterium tricleocarpae</name>
    <dbReference type="NCBI Taxonomy" id="2591008"/>
    <lineage>
        <taxon>Bacteria</taxon>
        <taxon>Pseudomonadati</taxon>
        <taxon>Pseudomonadota</taxon>
        <taxon>Gammaproteobacteria</taxon>
        <taxon>Cellvibrionales</taxon>
        <taxon>Cellvibrionaceae</taxon>
        <taxon>Exilibacterium</taxon>
    </lineage>
</organism>
<keyword evidence="4" id="KW-1185">Reference proteome</keyword>
<dbReference type="OrthoDB" id="9807535at2"/>
<dbReference type="AlphaFoldDB" id="A0A545U5H4"/>
<comment type="caution">
    <text evidence="3">The sequence shown here is derived from an EMBL/GenBank/DDBJ whole genome shotgun (WGS) entry which is preliminary data.</text>
</comment>
<feature type="domain" description="YCII-related" evidence="2">
    <location>
        <begin position="1"/>
        <end position="112"/>
    </location>
</feature>
<reference evidence="3 4" key="1">
    <citation type="submission" date="2019-06" db="EMBL/GenBank/DDBJ databases">
        <title>Whole genome sequence for Cellvibrionaceae sp. R142.</title>
        <authorList>
            <person name="Wang G."/>
        </authorList>
    </citation>
    <scope>NUCLEOTIDE SEQUENCE [LARGE SCALE GENOMIC DNA]</scope>
    <source>
        <strain evidence="3 4">R142</strain>
    </source>
</reference>
<evidence type="ECO:0000313" key="4">
    <source>
        <dbReference type="Proteomes" id="UP000319732"/>
    </source>
</evidence>
<evidence type="ECO:0000256" key="1">
    <source>
        <dbReference type="ARBA" id="ARBA00007689"/>
    </source>
</evidence>
<evidence type="ECO:0000313" key="3">
    <source>
        <dbReference type="EMBL" id="TQV84718.1"/>
    </source>
</evidence>
<dbReference type="PANTHER" id="PTHR35174">
    <property type="entry name" value="BLL7171 PROTEIN-RELATED"/>
    <property type="match status" value="1"/>
</dbReference>